<comment type="caution">
    <text evidence="2">The sequence shown here is derived from an EMBL/GenBank/DDBJ whole genome shotgun (WGS) entry which is preliminary data.</text>
</comment>
<dbReference type="AlphaFoldDB" id="A0AA42BUY5"/>
<dbReference type="PROSITE" id="PS51257">
    <property type="entry name" value="PROKAR_LIPOPROTEIN"/>
    <property type="match status" value="1"/>
</dbReference>
<dbReference type="Proteomes" id="UP001165587">
    <property type="component" value="Unassembled WGS sequence"/>
</dbReference>
<evidence type="ECO:0000313" key="2">
    <source>
        <dbReference type="EMBL" id="MCS5725854.1"/>
    </source>
</evidence>
<protein>
    <recommendedName>
        <fullName evidence="4">Lipoprotein</fullName>
    </recommendedName>
</protein>
<reference evidence="2" key="1">
    <citation type="submission" date="2022-08" db="EMBL/GenBank/DDBJ databases">
        <authorList>
            <person name="Deng Y."/>
            <person name="Han X.-F."/>
            <person name="Zhang Y.-Q."/>
        </authorList>
    </citation>
    <scope>NUCLEOTIDE SEQUENCE</scope>
    <source>
        <strain evidence="2">CPCC 203407</strain>
    </source>
</reference>
<gene>
    <name evidence="2" type="ORF">N1028_08080</name>
</gene>
<name>A0AA42BUY5_9MICO</name>
<evidence type="ECO:0000256" key="1">
    <source>
        <dbReference type="SAM" id="SignalP"/>
    </source>
</evidence>
<evidence type="ECO:0000313" key="3">
    <source>
        <dbReference type="Proteomes" id="UP001165587"/>
    </source>
</evidence>
<keyword evidence="1" id="KW-0732">Signal</keyword>
<dbReference type="EMBL" id="JANLCK010000003">
    <property type="protein sequence ID" value="MCS5725854.1"/>
    <property type="molecule type" value="Genomic_DNA"/>
</dbReference>
<evidence type="ECO:0008006" key="4">
    <source>
        <dbReference type="Google" id="ProtNLM"/>
    </source>
</evidence>
<keyword evidence="3" id="KW-1185">Reference proteome</keyword>
<organism evidence="2 3">
    <name type="scientific">Herbiconiux oxytropis</name>
    <dbReference type="NCBI Taxonomy" id="2970915"/>
    <lineage>
        <taxon>Bacteria</taxon>
        <taxon>Bacillati</taxon>
        <taxon>Actinomycetota</taxon>
        <taxon>Actinomycetes</taxon>
        <taxon>Micrococcales</taxon>
        <taxon>Microbacteriaceae</taxon>
        <taxon>Herbiconiux</taxon>
    </lineage>
</organism>
<feature type="chain" id="PRO_5041292996" description="Lipoprotein" evidence="1">
    <location>
        <begin position="29"/>
        <end position="129"/>
    </location>
</feature>
<sequence>MRTRAPRQILTVAVVAATVLGLAGCASEELPDDEWACPHFAAITQKLSINRLDPSAEATTSWDEARASLADTEEMAGDDLTPLIAEARTALPGSPFGDVTEFNRVVREIDAACELPAEGFQILELELTD</sequence>
<accession>A0AA42BUY5</accession>
<dbReference type="RefSeq" id="WP_259526439.1">
    <property type="nucleotide sequence ID" value="NZ_JANLCK010000003.1"/>
</dbReference>
<feature type="signal peptide" evidence="1">
    <location>
        <begin position="1"/>
        <end position="28"/>
    </location>
</feature>
<proteinExistence type="predicted"/>